<evidence type="ECO:0000313" key="1">
    <source>
        <dbReference type="EMBL" id="MBO0353564.1"/>
    </source>
</evidence>
<sequence length="218" mass="25617">MKPKSAFWIILLIVLMGSQTLRSQTFSEWFRQKKTQKKYLLQQIAALEVYMDFARKGYTIAKEGLNLVEGFKHGEFNLHSDYFQSLDQVNPNIKQYARIAEIMALQFRIINEQRESLVSLRQSGAFEEKELEFLTGVFKRTLDLVSDSLDDLMAICTTGAMEMTDDARLERIELIYGRAMEHYSFHQEFRRESKQLAMARLRLKGDIEKTRHLYDLKP</sequence>
<keyword evidence="2" id="KW-1185">Reference proteome</keyword>
<organism evidence="1 2">
    <name type="scientific">Flagellimonas aurea</name>
    <dbReference type="NCBI Taxonomy" id="2915619"/>
    <lineage>
        <taxon>Bacteria</taxon>
        <taxon>Pseudomonadati</taxon>
        <taxon>Bacteroidota</taxon>
        <taxon>Flavobacteriia</taxon>
        <taxon>Flavobacteriales</taxon>
        <taxon>Flavobacteriaceae</taxon>
        <taxon>Flagellimonas</taxon>
    </lineage>
</organism>
<reference evidence="1 2" key="1">
    <citation type="submission" date="2021-03" db="EMBL/GenBank/DDBJ databases">
        <title>Muricauda lutimaris sp. nov. and Muricauda ruestringensis sp. nov, two marine members of the Flavobacteriaceae isolated from deep sea sediments of Western Pacific.</title>
        <authorList>
            <person name="Zhao S."/>
            <person name="Liu R."/>
        </authorList>
    </citation>
    <scope>NUCLEOTIDE SEQUENCE [LARGE SCALE GENOMIC DNA]</scope>
    <source>
        <strain evidence="1 2">BC31-1-A7</strain>
    </source>
</reference>
<evidence type="ECO:0008006" key="3">
    <source>
        <dbReference type="Google" id="ProtNLM"/>
    </source>
</evidence>
<dbReference type="Proteomes" id="UP000664044">
    <property type="component" value="Unassembled WGS sequence"/>
</dbReference>
<dbReference type="EMBL" id="JAFLNL010000003">
    <property type="protein sequence ID" value="MBO0353564.1"/>
    <property type="molecule type" value="Genomic_DNA"/>
</dbReference>
<gene>
    <name evidence="1" type="ORF">J0656_05995</name>
</gene>
<comment type="caution">
    <text evidence="1">The sequence shown here is derived from an EMBL/GenBank/DDBJ whole genome shotgun (WGS) entry which is preliminary data.</text>
</comment>
<name>A0ABS3G2D1_9FLAO</name>
<dbReference type="RefSeq" id="WP_207032294.1">
    <property type="nucleotide sequence ID" value="NZ_JAFLNL010000003.1"/>
</dbReference>
<evidence type="ECO:0000313" key="2">
    <source>
        <dbReference type="Proteomes" id="UP000664044"/>
    </source>
</evidence>
<protein>
    <recommendedName>
        <fullName evidence="3">TerB family tellurite resistance protein</fullName>
    </recommendedName>
</protein>
<accession>A0ABS3G2D1</accession>
<proteinExistence type="predicted"/>